<dbReference type="RefSeq" id="WP_245513302.1">
    <property type="nucleotide sequence ID" value="NZ_SNZR01000014.1"/>
</dbReference>
<reference evidence="6 7" key="1">
    <citation type="submission" date="2019-03" db="EMBL/GenBank/DDBJ databases">
        <title>Genomic Encyclopedia of Type Strains, Phase IV (KMG-IV): sequencing the most valuable type-strain genomes for metagenomic binning, comparative biology and taxonomic classification.</title>
        <authorList>
            <person name="Goeker M."/>
        </authorList>
    </citation>
    <scope>NUCLEOTIDE SEQUENCE [LARGE SCALE GENOMIC DNA]</scope>
    <source>
        <strain evidence="6 7">DSM 25903</strain>
    </source>
</reference>
<evidence type="ECO:0000256" key="3">
    <source>
        <dbReference type="ARBA" id="ARBA00018111"/>
    </source>
</evidence>
<comment type="similarity">
    <text evidence="2">Belongs to the RecX family.</text>
</comment>
<proteinExistence type="inferred from homology"/>
<dbReference type="Proteomes" id="UP000295122">
    <property type="component" value="Unassembled WGS sequence"/>
</dbReference>
<sequence length="186" mass="20139">MASRTVTRSADTERDTGKPVTAAYLERAAVFYLERYASSSENLRRVLLRKARRRSGAQPDEDTAKLIDETVDKAIRSGLVDDAAYAGARLGTLLRRGASVSRAKAALAAKGIAGGTIEAALGEAEPDDFAQARRYAERRRLGPFRRLADPARRDRDLAALVRAGFSYRAATAALAPRTDEETEPSG</sequence>
<evidence type="ECO:0000313" key="7">
    <source>
        <dbReference type="Proteomes" id="UP000295122"/>
    </source>
</evidence>
<dbReference type="EMBL" id="SNZR01000014">
    <property type="protein sequence ID" value="TDR89270.1"/>
    <property type="molecule type" value="Genomic_DNA"/>
</dbReference>
<gene>
    <name evidence="6" type="ORF">EV668_3760</name>
</gene>
<evidence type="ECO:0000313" key="6">
    <source>
        <dbReference type="EMBL" id="TDR89270.1"/>
    </source>
</evidence>
<dbReference type="GO" id="GO:0005737">
    <property type="term" value="C:cytoplasm"/>
    <property type="evidence" value="ECO:0007669"/>
    <property type="project" value="UniProtKB-SubCell"/>
</dbReference>
<comment type="subcellular location">
    <subcellularLocation>
        <location evidence="1">Cytoplasm</location>
    </subcellularLocation>
</comment>
<comment type="caution">
    <text evidence="6">The sequence shown here is derived from an EMBL/GenBank/DDBJ whole genome shotgun (WGS) entry which is preliminary data.</text>
</comment>
<dbReference type="AlphaFoldDB" id="A0A4R7BU54"/>
<organism evidence="6 7">
    <name type="scientific">Enterovirga rhinocerotis</name>
    <dbReference type="NCBI Taxonomy" id="1339210"/>
    <lineage>
        <taxon>Bacteria</taxon>
        <taxon>Pseudomonadati</taxon>
        <taxon>Pseudomonadota</taxon>
        <taxon>Alphaproteobacteria</taxon>
        <taxon>Hyphomicrobiales</taxon>
        <taxon>Methylobacteriaceae</taxon>
        <taxon>Enterovirga</taxon>
    </lineage>
</organism>
<dbReference type="InterPro" id="IPR053924">
    <property type="entry name" value="RecX_HTH_2nd"/>
</dbReference>
<name>A0A4R7BU54_9HYPH</name>
<evidence type="ECO:0000256" key="4">
    <source>
        <dbReference type="ARBA" id="ARBA00022490"/>
    </source>
</evidence>
<feature type="domain" description="RecX second three-helical" evidence="5">
    <location>
        <begin position="81"/>
        <end position="121"/>
    </location>
</feature>
<dbReference type="Pfam" id="PF02631">
    <property type="entry name" value="RecX_HTH2"/>
    <property type="match status" value="1"/>
</dbReference>
<evidence type="ECO:0000256" key="2">
    <source>
        <dbReference type="ARBA" id="ARBA00009695"/>
    </source>
</evidence>
<accession>A0A4R7BU54</accession>
<evidence type="ECO:0000256" key="1">
    <source>
        <dbReference type="ARBA" id="ARBA00004496"/>
    </source>
</evidence>
<protein>
    <recommendedName>
        <fullName evidence="3">Regulatory protein RecX</fullName>
    </recommendedName>
</protein>
<evidence type="ECO:0000259" key="5">
    <source>
        <dbReference type="Pfam" id="PF02631"/>
    </source>
</evidence>
<keyword evidence="4" id="KW-0963">Cytoplasm</keyword>
<keyword evidence="7" id="KW-1185">Reference proteome</keyword>